<keyword evidence="6" id="KW-0999">Mitochondrion inner membrane</keyword>
<evidence type="ECO:0000313" key="14">
    <source>
        <dbReference type="Proteomes" id="UP000276133"/>
    </source>
</evidence>
<evidence type="ECO:0000256" key="3">
    <source>
        <dbReference type="ARBA" id="ARBA00022448"/>
    </source>
</evidence>
<comment type="similarity">
    <text evidence="2 11">Belongs to the mitochondrial carrier (TC 2.A.29) family.</text>
</comment>
<feature type="transmembrane region" description="Helical" evidence="12">
    <location>
        <begin position="269"/>
        <end position="285"/>
    </location>
</feature>
<evidence type="ECO:0000256" key="11">
    <source>
        <dbReference type="RuleBase" id="RU000488"/>
    </source>
</evidence>
<keyword evidence="14" id="KW-1185">Reference proteome</keyword>
<dbReference type="PROSITE" id="PS50920">
    <property type="entry name" value="SOLCAR"/>
    <property type="match status" value="3"/>
</dbReference>
<dbReference type="Gene3D" id="1.50.40.10">
    <property type="entry name" value="Mitochondrial carrier domain"/>
    <property type="match status" value="2"/>
</dbReference>
<dbReference type="GO" id="GO:0005743">
    <property type="term" value="C:mitochondrial inner membrane"/>
    <property type="evidence" value="ECO:0007669"/>
    <property type="project" value="UniProtKB-SubCell"/>
</dbReference>
<evidence type="ECO:0000256" key="4">
    <source>
        <dbReference type="ARBA" id="ARBA00022692"/>
    </source>
</evidence>
<organism evidence="13 14">
    <name type="scientific">Brachionus plicatilis</name>
    <name type="common">Marine rotifer</name>
    <name type="synonym">Brachionus muelleri</name>
    <dbReference type="NCBI Taxonomy" id="10195"/>
    <lineage>
        <taxon>Eukaryota</taxon>
        <taxon>Metazoa</taxon>
        <taxon>Spiralia</taxon>
        <taxon>Gnathifera</taxon>
        <taxon>Rotifera</taxon>
        <taxon>Eurotatoria</taxon>
        <taxon>Monogononta</taxon>
        <taxon>Pseudotrocha</taxon>
        <taxon>Ploima</taxon>
        <taxon>Brachionidae</taxon>
        <taxon>Brachionus</taxon>
    </lineage>
</organism>
<keyword evidence="8" id="KW-0496">Mitochondrion</keyword>
<evidence type="ECO:0000256" key="2">
    <source>
        <dbReference type="ARBA" id="ARBA00006375"/>
    </source>
</evidence>
<evidence type="ECO:0000256" key="1">
    <source>
        <dbReference type="ARBA" id="ARBA00004448"/>
    </source>
</evidence>
<evidence type="ECO:0000256" key="6">
    <source>
        <dbReference type="ARBA" id="ARBA00022792"/>
    </source>
</evidence>
<evidence type="ECO:0000256" key="12">
    <source>
        <dbReference type="SAM" id="Phobius"/>
    </source>
</evidence>
<gene>
    <name evidence="13" type="ORF">BpHYR1_000061</name>
</gene>
<keyword evidence="3 11" id="KW-0813">Transport</keyword>
<dbReference type="InterPro" id="IPR018108">
    <property type="entry name" value="MCP_transmembrane"/>
</dbReference>
<reference evidence="13 14" key="1">
    <citation type="journal article" date="2018" name="Sci. Rep.">
        <title>Genomic signatures of local adaptation to the degree of environmental predictability in rotifers.</title>
        <authorList>
            <person name="Franch-Gras L."/>
            <person name="Hahn C."/>
            <person name="Garcia-Roger E.M."/>
            <person name="Carmona M.J."/>
            <person name="Serra M."/>
            <person name="Gomez A."/>
        </authorList>
    </citation>
    <scope>NUCLEOTIDE SEQUENCE [LARGE SCALE GENOMIC DNA]</scope>
    <source>
        <strain evidence="13">HYR1</strain>
    </source>
</reference>
<keyword evidence="9 10" id="KW-0472">Membrane</keyword>
<feature type="transmembrane region" description="Helical" evidence="12">
    <location>
        <begin position="175"/>
        <end position="198"/>
    </location>
</feature>
<keyword evidence="4 10" id="KW-0812">Transmembrane</keyword>
<dbReference type="GO" id="GO:0015218">
    <property type="term" value="F:pyrimidine nucleotide transmembrane transporter activity"/>
    <property type="evidence" value="ECO:0007669"/>
    <property type="project" value="InterPro"/>
</dbReference>
<protein>
    <submittedName>
        <fullName evidence="13">Solute carrier family 25 member 36-A</fullName>
    </submittedName>
</protein>
<dbReference type="InterPro" id="IPR002067">
    <property type="entry name" value="MCP"/>
</dbReference>
<dbReference type="SUPFAM" id="SSF103506">
    <property type="entry name" value="Mitochondrial carrier"/>
    <property type="match status" value="1"/>
</dbReference>
<feature type="transmembrane region" description="Helical" evidence="12">
    <location>
        <begin position="6"/>
        <end position="30"/>
    </location>
</feature>
<dbReference type="GO" id="GO:1990519">
    <property type="term" value="P:pyrimidine nucleotide import into mitochondrion"/>
    <property type="evidence" value="ECO:0007669"/>
    <property type="project" value="TreeGrafter"/>
</dbReference>
<evidence type="ECO:0000256" key="9">
    <source>
        <dbReference type="ARBA" id="ARBA00023136"/>
    </source>
</evidence>
<accession>A0A3M7SEN8</accession>
<feature type="repeat" description="Solcar" evidence="10">
    <location>
        <begin position="264"/>
        <end position="348"/>
    </location>
</feature>
<dbReference type="Pfam" id="PF00153">
    <property type="entry name" value="Mito_carr"/>
    <property type="match status" value="4"/>
</dbReference>
<dbReference type="EMBL" id="REGN01001512">
    <property type="protein sequence ID" value="RNA34232.1"/>
    <property type="molecule type" value="Genomic_DNA"/>
</dbReference>
<dbReference type="OrthoDB" id="269120at2759"/>
<feature type="transmembrane region" description="Helical" evidence="12">
    <location>
        <begin position="229"/>
        <end position="249"/>
    </location>
</feature>
<dbReference type="PANTHER" id="PTHR45829">
    <property type="entry name" value="MITOCHONDRIAL CARRIER PROTEIN RIM2"/>
    <property type="match status" value="1"/>
</dbReference>
<proteinExistence type="inferred from homology"/>
<evidence type="ECO:0000256" key="8">
    <source>
        <dbReference type="ARBA" id="ARBA00023128"/>
    </source>
</evidence>
<name>A0A3M7SEN8_BRAPC</name>
<dbReference type="Proteomes" id="UP000276133">
    <property type="component" value="Unassembled WGS sequence"/>
</dbReference>
<feature type="repeat" description="Solcar" evidence="10">
    <location>
        <begin position="4"/>
        <end position="164"/>
    </location>
</feature>
<sequence length="365" mass="40631">MTDQNIFIHLVAGGLAGTTGAILTCPLEVVKTRLQANQNSQNSIGFTHKILRSHTHLSPIHLGFASHKCSSITKTATILYRNSHGTSSHLLTNDFAFTSRITSIENPTKNLAQNHIGKNIVFSFRSIIENEGYRGLFKGLGPTIIGVAPYRAIYFFTYANSKRILSNTIGEKSSILHIISAFIAGFSAVTITNPIWFIKTRMQLDQSRRGQSAMQVIEKIMREKGPLGFYKGISASYFGIAESALYFVLYEKLKSISTDTDSQLSVTTYFTSAGFSKTLAALICYPHEVARTRLRLEGDKYTGFFQSLALIAREEGFRGWYKGMGTHLIRQIPNTAIVMTTYELIVHYFSKCDTSSDLLSNDVEE</sequence>
<feature type="transmembrane region" description="Helical" evidence="12">
    <location>
        <begin position="135"/>
        <end position="155"/>
    </location>
</feature>
<keyword evidence="5" id="KW-0677">Repeat</keyword>
<dbReference type="PANTHER" id="PTHR45829:SF4">
    <property type="entry name" value="MITOCHONDRIAL CARRIER PROTEIN RIM2"/>
    <property type="match status" value="1"/>
</dbReference>
<feature type="repeat" description="Solcar" evidence="10">
    <location>
        <begin position="172"/>
        <end position="256"/>
    </location>
</feature>
<evidence type="ECO:0000256" key="5">
    <source>
        <dbReference type="ARBA" id="ARBA00022737"/>
    </source>
</evidence>
<evidence type="ECO:0000313" key="13">
    <source>
        <dbReference type="EMBL" id="RNA34232.1"/>
    </source>
</evidence>
<dbReference type="STRING" id="10195.A0A3M7SEN8"/>
<evidence type="ECO:0000256" key="10">
    <source>
        <dbReference type="PROSITE-ProRule" id="PRU00282"/>
    </source>
</evidence>
<comment type="caution">
    <text evidence="13">The sequence shown here is derived from an EMBL/GenBank/DDBJ whole genome shotgun (WGS) entry which is preliminary data.</text>
</comment>
<dbReference type="InterPro" id="IPR049562">
    <property type="entry name" value="SLC25A33/36-like"/>
</dbReference>
<keyword evidence="7 12" id="KW-1133">Transmembrane helix</keyword>
<dbReference type="InterPro" id="IPR023395">
    <property type="entry name" value="MCP_dom_sf"/>
</dbReference>
<dbReference type="AlphaFoldDB" id="A0A3M7SEN8"/>
<dbReference type="PRINTS" id="PR00926">
    <property type="entry name" value="MITOCARRIER"/>
</dbReference>
<comment type="subcellular location">
    <subcellularLocation>
        <location evidence="1">Mitochondrion inner membrane</location>
        <topology evidence="1">Multi-pass membrane protein</topology>
    </subcellularLocation>
</comment>
<evidence type="ECO:0000256" key="7">
    <source>
        <dbReference type="ARBA" id="ARBA00022989"/>
    </source>
</evidence>